<dbReference type="InterPro" id="IPR051684">
    <property type="entry name" value="Electron_Trans/Redox"/>
</dbReference>
<feature type="domain" description="4Fe-4S ferredoxin-type" evidence="8">
    <location>
        <begin position="217"/>
        <end position="239"/>
    </location>
</feature>
<dbReference type="PROSITE" id="PS51379">
    <property type="entry name" value="4FE4S_FER_2"/>
    <property type="match status" value="2"/>
</dbReference>
<organism evidence="9">
    <name type="scientific">candidate division WOR-3 bacterium</name>
    <dbReference type="NCBI Taxonomy" id="2052148"/>
    <lineage>
        <taxon>Bacteria</taxon>
        <taxon>Bacteria division WOR-3</taxon>
    </lineage>
</organism>
<gene>
    <name evidence="9" type="ORF">ENG67_03285</name>
</gene>
<sequence length="291" mass="32894">MTARIRRLFQILSFLAIDSYYKGVLTGQAIYQGLTKRFVVPALNCYSCPLSRFACPMGSFQHFLAVRQIPFYILGFFGLVGASVGRATCGWVCPFGLFQELLYKIPSYKFRIPRIFTYLKYVVLVVLAIILPIVLLEPWFCKFCPAGTIEAGIPLLTWDPVQSLGSSLLEILTTHFYVKYGILIFFIVLSLSTRRPFCRVACPVGAIFSIFNKLSVLRMYVDKSKCTKCDICYNVCPMEIRIYENASDLDCIRCGKCQSACPQGAIRFSTPLDMLRPEIGKDTVNIYGLRS</sequence>
<keyword evidence="3" id="KW-0479">Metal-binding</keyword>
<dbReference type="InterPro" id="IPR017900">
    <property type="entry name" value="4Fe4S_Fe_S_CS"/>
</dbReference>
<evidence type="ECO:0000256" key="6">
    <source>
        <dbReference type="ARBA" id="ARBA00023014"/>
    </source>
</evidence>
<keyword evidence="5" id="KW-0408">Iron</keyword>
<dbReference type="GO" id="GO:0005886">
    <property type="term" value="C:plasma membrane"/>
    <property type="evidence" value="ECO:0007669"/>
    <property type="project" value="TreeGrafter"/>
</dbReference>
<comment type="caution">
    <text evidence="9">The sequence shown here is derived from an EMBL/GenBank/DDBJ whole genome shotgun (WGS) entry which is preliminary data.</text>
</comment>
<keyword evidence="4" id="KW-0249">Electron transport</keyword>
<dbReference type="Gene3D" id="3.30.70.20">
    <property type="match status" value="2"/>
</dbReference>
<protein>
    <submittedName>
        <fullName evidence="9">4Fe-4S binding protein</fullName>
    </submittedName>
</protein>
<proteinExistence type="predicted"/>
<dbReference type="Pfam" id="PF12801">
    <property type="entry name" value="Fer4_5"/>
    <property type="match status" value="4"/>
</dbReference>
<evidence type="ECO:0000256" key="4">
    <source>
        <dbReference type="ARBA" id="ARBA00022982"/>
    </source>
</evidence>
<keyword evidence="2" id="KW-0004">4Fe-4S</keyword>
<keyword evidence="7" id="KW-0812">Transmembrane</keyword>
<dbReference type="PANTHER" id="PTHR30176:SF3">
    <property type="entry name" value="FERREDOXIN-TYPE PROTEIN NAPH"/>
    <property type="match status" value="1"/>
</dbReference>
<keyword evidence="7" id="KW-0472">Membrane</keyword>
<dbReference type="PANTHER" id="PTHR30176">
    <property type="entry name" value="FERREDOXIN-TYPE PROTEIN NAPH"/>
    <property type="match status" value="1"/>
</dbReference>
<evidence type="ECO:0000259" key="8">
    <source>
        <dbReference type="PROSITE" id="PS51379"/>
    </source>
</evidence>
<evidence type="ECO:0000313" key="9">
    <source>
        <dbReference type="EMBL" id="HDM90214.1"/>
    </source>
</evidence>
<evidence type="ECO:0000256" key="7">
    <source>
        <dbReference type="SAM" id="Phobius"/>
    </source>
</evidence>
<accession>A0A7C1BED6</accession>
<dbReference type="EMBL" id="DRBW01000130">
    <property type="protein sequence ID" value="HDM90214.1"/>
    <property type="molecule type" value="Genomic_DNA"/>
</dbReference>
<evidence type="ECO:0000256" key="3">
    <source>
        <dbReference type="ARBA" id="ARBA00022723"/>
    </source>
</evidence>
<dbReference type="SUPFAM" id="SSF54862">
    <property type="entry name" value="4Fe-4S ferredoxins"/>
    <property type="match status" value="1"/>
</dbReference>
<evidence type="ECO:0000256" key="5">
    <source>
        <dbReference type="ARBA" id="ARBA00023004"/>
    </source>
</evidence>
<dbReference type="GO" id="GO:0051539">
    <property type="term" value="F:4 iron, 4 sulfur cluster binding"/>
    <property type="evidence" value="ECO:0007669"/>
    <property type="project" value="UniProtKB-KW"/>
</dbReference>
<keyword evidence="6" id="KW-0411">Iron-sulfur</keyword>
<dbReference type="InterPro" id="IPR017896">
    <property type="entry name" value="4Fe4S_Fe-S-bd"/>
</dbReference>
<name>A0A7C1BED6_UNCW3</name>
<dbReference type="AlphaFoldDB" id="A0A7C1BED6"/>
<keyword evidence="1" id="KW-0813">Transport</keyword>
<dbReference type="Proteomes" id="UP000885931">
    <property type="component" value="Unassembled WGS sequence"/>
</dbReference>
<feature type="transmembrane region" description="Helical" evidence="7">
    <location>
        <begin position="118"/>
        <end position="136"/>
    </location>
</feature>
<evidence type="ECO:0000256" key="2">
    <source>
        <dbReference type="ARBA" id="ARBA00022485"/>
    </source>
</evidence>
<reference evidence="9" key="1">
    <citation type="journal article" date="2020" name="mSystems">
        <title>Genome- and Community-Level Interaction Insights into Carbon Utilization and Element Cycling Functions of Hydrothermarchaeota in Hydrothermal Sediment.</title>
        <authorList>
            <person name="Zhou Z."/>
            <person name="Liu Y."/>
            <person name="Xu W."/>
            <person name="Pan J."/>
            <person name="Luo Z.H."/>
            <person name="Li M."/>
        </authorList>
    </citation>
    <scope>NUCLEOTIDE SEQUENCE [LARGE SCALE GENOMIC DNA]</scope>
    <source>
        <strain evidence="9">HyVt-237</strain>
    </source>
</reference>
<feature type="domain" description="4Fe-4S ferredoxin-type" evidence="8">
    <location>
        <begin position="240"/>
        <end position="271"/>
    </location>
</feature>
<evidence type="ECO:0000256" key="1">
    <source>
        <dbReference type="ARBA" id="ARBA00022448"/>
    </source>
</evidence>
<dbReference type="Pfam" id="PF13237">
    <property type="entry name" value="Fer4_10"/>
    <property type="match status" value="1"/>
</dbReference>
<dbReference type="PROSITE" id="PS00198">
    <property type="entry name" value="4FE4S_FER_1"/>
    <property type="match status" value="2"/>
</dbReference>
<dbReference type="GO" id="GO:0046872">
    <property type="term" value="F:metal ion binding"/>
    <property type="evidence" value="ECO:0007669"/>
    <property type="project" value="UniProtKB-KW"/>
</dbReference>
<feature type="transmembrane region" description="Helical" evidence="7">
    <location>
        <begin position="176"/>
        <end position="193"/>
    </location>
</feature>
<keyword evidence="7" id="KW-1133">Transmembrane helix</keyword>